<dbReference type="InterPro" id="IPR005625">
    <property type="entry name" value="PepSY-ass_TM"/>
</dbReference>
<dbReference type="EMBL" id="FN543107">
    <property type="protein sequence ID" value="CBA32328.1"/>
    <property type="molecule type" value="Genomic_DNA"/>
</dbReference>
<accession>C9YF03</accession>
<evidence type="ECO:0000313" key="2">
    <source>
        <dbReference type="EMBL" id="CBA32328.1"/>
    </source>
</evidence>
<feature type="transmembrane region" description="Helical" evidence="1">
    <location>
        <begin position="427"/>
        <end position="460"/>
    </location>
</feature>
<feature type="transmembrane region" description="Helical" evidence="1">
    <location>
        <begin position="29"/>
        <end position="54"/>
    </location>
</feature>
<protein>
    <recommendedName>
        <fullName evidence="3">PepSY domain-containing protein</fullName>
    </recommendedName>
</protein>
<reference evidence="2" key="1">
    <citation type="journal article" date="2010" name="Nature">
        <title>The Dynamic genome of Hydra.</title>
        <authorList>
            <person name="Chapman J.A."/>
            <person name="Kirkness E.F."/>
            <person name="Simakov O."/>
            <person name="Hampson S.E."/>
            <person name="Mitros T."/>
            <person name="Weinmaier T."/>
            <person name="Rattei T."/>
            <person name="Balasubramanian P.G."/>
            <person name="Borman J."/>
            <person name="Busam D."/>
            <person name="Disbennett K."/>
            <person name="Pfannkoch C."/>
            <person name="Sumin N."/>
            <person name="Sutton G."/>
            <person name="Viswanathan L."/>
            <person name="Walenz B."/>
            <person name="Goodstein D.M."/>
            <person name="Hellsten U."/>
            <person name="Kawashima T."/>
            <person name="Prochnik S.E."/>
            <person name="Putnam N.H."/>
            <person name="Shu S."/>
            <person name="Blumberg B."/>
            <person name="Dana C.E."/>
            <person name="Gee L."/>
            <person name="Kibler D.F."/>
            <person name="Law L."/>
            <person name="Lindgens D."/>
            <person name="Martinez D.E."/>
            <person name="Peng J."/>
            <person name="Wigge P.A."/>
            <person name="Bertulat B."/>
            <person name="Guder C."/>
            <person name="Nakamura Y."/>
            <person name="Ozbek S."/>
            <person name="Watanabe H."/>
            <person name="Khalturin K."/>
            <person name="Hemmrich G."/>
            <person name="Franke A."/>
            <person name="Augustin R."/>
            <person name="Fraune S."/>
            <person name="Hayakawa E."/>
            <person name="Hayakawa S."/>
            <person name="Hirose M."/>
            <person name="Hwang J."/>
            <person name="Ikeo K."/>
            <person name="Nishimiya-Fujisawa C."/>
            <person name="Ogura A."/>
            <person name="Takahashi T."/>
            <person name="Steinmetz P.R."/>
            <person name="Zhang X."/>
            <person name="Aufschnaiter R."/>
            <person name="Eder M.K."/>
            <person name="Gorny A.K."/>
            <person name="Salvenmoser W."/>
            <person name="Heimberg A.M."/>
            <person name="Wheeler B.M."/>
            <person name="Peterson K.J."/>
            <person name="Boettger A."/>
            <person name="Tischler P."/>
            <person name="Wolf A."/>
            <person name="Gojobori T."/>
            <person name="Remington K.A."/>
            <person name="Strausberg R.L."/>
            <person name="Venter J."/>
            <person name="Technau U."/>
            <person name="Hobmayer B."/>
            <person name="Bosch T.C."/>
            <person name="Holstein T.W."/>
            <person name="Fujisawa T."/>
            <person name="Bode H.R."/>
            <person name="David C.N."/>
            <person name="Rokhsar D.S."/>
            <person name="Steele R.E."/>
        </authorList>
    </citation>
    <scope>NUCLEOTIDE SEQUENCE</scope>
</reference>
<feature type="transmembrane region" description="Helical" evidence="1">
    <location>
        <begin position="384"/>
        <end position="407"/>
    </location>
</feature>
<dbReference type="PANTHER" id="PTHR34219:SF1">
    <property type="entry name" value="PEPSY DOMAIN-CONTAINING PROTEIN"/>
    <property type="match status" value="1"/>
</dbReference>
<gene>
    <name evidence="2" type="ORF">Csp_D31590</name>
</gene>
<feature type="transmembrane region" description="Helical" evidence="1">
    <location>
        <begin position="207"/>
        <end position="225"/>
    </location>
</feature>
<keyword evidence="1" id="KW-0472">Membrane</keyword>
<keyword evidence="1" id="KW-1133">Transmembrane helix</keyword>
<dbReference type="AlphaFoldDB" id="C9YF03"/>
<dbReference type="Pfam" id="PF03929">
    <property type="entry name" value="PepSY_TM"/>
    <property type="match status" value="1"/>
</dbReference>
<proteinExistence type="predicted"/>
<sequence>MDVLPMSSSTSAPARVPSSSRFYAAAWRWHFYSGLFVVPFLTILAVTGLVMVYFTGFQSRLGNLVYVQPQATAQAVTAQAQAVFAQFPDAKLQEYIAPKSTDLAAWFIVARGGTTEAVAVDPYAAKVIKSTDKESTGFAWARKIHASLLLGDAGKRVMEVAAGLGIVMIVTGLYLFWPRNGGGWAQALVPEWRATGRRWWKSLHTSIGFWISVVLFSFLLTGMSWTEVWGGKFVQPWGTFPAAKWDAVPTSDLTHASLNTAGIRDVPWGLEQTPLPASGSDAGVLGVAAGEPVNLDGVAALANRLGFVGQFHINVPQDEKGVYTVSADTMSGDLTNPFNDRTVHVDRYTGRVLADVAFADYSVLAKGMAIGIALHQGDIGVWSAWANILACLAIVLLCVSGIVMWWIRRPTGSGRLAAPAVPAQAPLWKTGALVMVITGLAFPLAGGVLLAVVVLDWLLISRVPALKNVLS</sequence>
<dbReference type="PANTHER" id="PTHR34219">
    <property type="entry name" value="IRON-REGULATED INNER MEMBRANE PROTEIN-RELATED"/>
    <property type="match status" value="1"/>
</dbReference>
<keyword evidence="1" id="KW-0812">Transmembrane</keyword>
<feature type="transmembrane region" description="Helical" evidence="1">
    <location>
        <begin position="157"/>
        <end position="177"/>
    </location>
</feature>
<evidence type="ECO:0008006" key="3">
    <source>
        <dbReference type="Google" id="ProtNLM"/>
    </source>
</evidence>
<name>C9YF03_CURXX</name>
<evidence type="ECO:0000256" key="1">
    <source>
        <dbReference type="SAM" id="Phobius"/>
    </source>
</evidence>
<organism evidence="2">
    <name type="scientific">Curvibacter symbiont subsp. Hydra magnipapillata</name>
    <dbReference type="NCBI Taxonomy" id="667019"/>
    <lineage>
        <taxon>Bacteria</taxon>
        <taxon>Pseudomonadati</taxon>
        <taxon>Pseudomonadota</taxon>
        <taxon>Betaproteobacteria</taxon>
        <taxon>Burkholderiales</taxon>
        <taxon>Comamonadaceae</taxon>
        <taxon>Curvibacter</taxon>
    </lineage>
</organism>